<feature type="region of interest" description="Disordered" evidence="7">
    <location>
        <begin position="130"/>
        <end position="154"/>
    </location>
</feature>
<dbReference type="InterPro" id="IPR001356">
    <property type="entry name" value="HD"/>
</dbReference>
<proteinExistence type="predicted"/>
<dbReference type="PROSITE" id="PS00027">
    <property type="entry name" value="HOMEOBOX_1"/>
    <property type="match status" value="1"/>
</dbReference>
<dbReference type="InterPro" id="IPR017970">
    <property type="entry name" value="Homeobox_CS"/>
</dbReference>
<gene>
    <name evidence="9" type="ORF">B5V51_11611</name>
</gene>
<dbReference type="GO" id="GO:0045944">
    <property type="term" value="P:positive regulation of transcription by RNA polymerase II"/>
    <property type="evidence" value="ECO:0007669"/>
    <property type="project" value="UniProtKB-ARBA"/>
</dbReference>
<evidence type="ECO:0000313" key="9">
    <source>
        <dbReference type="EMBL" id="PCG63869.1"/>
    </source>
</evidence>
<dbReference type="PANTHER" id="PTHR45664">
    <property type="entry name" value="PROTEIN ZERKNUELLT 1-RELATED"/>
    <property type="match status" value="1"/>
</dbReference>
<feature type="domain" description="Homeobox" evidence="8">
    <location>
        <begin position="73"/>
        <end position="133"/>
    </location>
</feature>
<sequence>MNIPYQRNGTPNGYTTLNPSRGINAQIVNGPTLLRTQNGQVIGGPGWPNQSALGRYISQFPGWTSNKSTGGVKKQKRIRTAFTSQQMIELEQEYSRTRYLDRARRIELAEILRLNERTIKIWFQNRRMKEKKDRAESLEDSEEASTSESSPEMGNIQIPMLIHEQYPGNKNEVYNQGNIYLEPYTVVSTPVAMPVTSLPTSMPVQNSVQSMYQTFMSEEECQAQYQHVHLQMQPYQPPYPEVQEMSPIEAKAEPDTPSAPSDIVEKSCDLSWIRTIQYEDEYY</sequence>
<evidence type="ECO:0000256" key="6">
    <source>
        <dbReference type="RuleBase" id="RU000682"/>
    </source>
</evidence>
<dbReference type="SUPFAM" id="SSF46689">
    <property type="entry name" value="Homeodomain-like"/>
    <property type="match status" value="1"/>
</dbReference>
<evidence type="ECO:0000259" key="8">
    <source>
        <dbReference type="PROSITE" id="PS50071"/>
    </source>
</evidence>
<feature type="DNA-binding region" description="Homeobox" evidence="5">
    <location>
        <begin position="75"/>
        <end position="134"/>
    </location>
</feature>
<evidence type="ECO:0000256" key="4">
    <source>
        <dbReference type="ARBA" id="ARBA00023242"/>
    </source>
</evidence>
<dbReference type="AlphaFoldDB" id="A0A2A4IW31"/>
<keyword evidence="4 5" id="KW-0539">Nucleus</keyword>
<dbReference type="PRINTS" id="PR00024">
    <property type="entry name" value="HOMEOBOX"/>
</dbReference>
<reference evidence="9" key="1">
    <citation type="submission" date="2017-09" db="EMBL/GenBank/DDBJ databases">
        <title>Contemporary evolution of a Lepidopteran species, Heliothis virescens, in response to modern agricultural practices.</title>
        <authorList>
            <person name="Fritz M.L."/>
            <person name="Deyonke A.M."/>
            <person name="Papanicolaou A."/>
            <person name="Micinski S."/>
            <person name="Westbrook J."/>
            <person name="Gould F."/>
        </authorList>
    </citation>
    <scope>NUCLEOTIDE SEQUENCE [LARGE SCALE GENOMIC DNA]</scope>
    <source>
        <strain evidence="9">HvINT-</strain>
        <tissue evidence="9">Whole body</tissue>
    </source>
</reference>
<dbReference type="SMART" id="SM00389">
    <property type="entry name" value="HOX"/>
    <property type="match status" value="1"/>
</dbReference>
<comment type="subcellular location">
    <subcellularLocation>
        <location evidence="1 5 6">Nucleus</location>
    </subcellularLocation>
</comment>
<dbReference type="GO" id="GO:0000978">
    <property type="term" value="F:RNA polymerase II cis-regulatory region sequence-specific DNA binding"/>
    <property type="evidence" value="ECO:0007669"/>
    <property type="project" value="TreeGrafter"/>
</dbReference>
<dbReference type="GO" id="GO:0005634">
    <property type="term" value="C:nucleus"/>
    <property type="evidence" value="ECO:0007669"/>
    <property type="project" value="UniProtKB-SubCell"/>
</dbReference>
<dbReference type="PANTHER" id="PTHR45664:SF12">
    <property type="entry name" value="PANCREAS_DUODENUM HOMEOBOX PROTEIN 1"/>
    <property type="match status" value="1"/>
</dbReference>
<comment type="caution">
    <text evidence="9">The sequence shown here is derived from an EMBL/GenBank/DDBJ whole genome shotgun (WGS) entry which is preliminary data.</text>
</comment>
<evidence type="ECO:0000256" key="2">
    <source>
        <dbReference type="ARBA" id="ARBA00023125"/>
    </source>
</evidence>
<dbReference type="STRING" id="7102.A0A2A4IW31"/>
<evidence type="ECO:0000256" key="5">
    <source>
        <dbReference type="PROSITE-ProRule" id="PRU00108"/>
    </source>
</evidence>
<protein>
    <recommendedName>
        <fullName evidence="8">Homeobox domain-containing protein</fullName>
    </recommendedName>
</protein>
<dbReference type="PROSITE" id="PS50071">
    <property type="entry name" value="HOMEOBOX_2"/>
    <property type="match status" value="1"/>
</dbReference>
<accession>A0A2A4IW31</accession>
<name>A0A2A4IW31_HELVI</name>
<keyword evidence="2 5" id="KW-0238">DNA-binding</keyword>
<dbReference type="Pfam" id="PF00046">
    <property type="entry name" value="Homeodomain"/>
    <property type="match status" value="1"/>
</dbReference>
<evidence type="ECO:0000256" key="3">
    <source>
        <dbReference type="ARBA" id="ARBA00023155"/>
    </source>
</evidence>
<dbReference type="EMBL" id="NWSH01005891">
    <property type="protein sequence ID" value="PCG63869.1"/>
    <property type="molecule type" value="Genomic_DNA"/>
</dbReference>
<evidence type="ECO:0000256" key="1">
    <source>
        <dbReference type="ARBA" id="ARBA00004123"/>
    </source>
</evidence>
<dbReference type="GO" id="GO:0000981">
    <property type="term" value="F:DNA-binding transcription factor activity, RNA polymerase II-specific"/>
    <property type="evidence" value="ECO:0007669"/>
    <property type="project" value="InterPro"/>
</dbReference>
<dbReference type="CDD" id="cd00086">
    <property type="entry name" value="homeodomain"/>
    <property type="match status" value="1"/>
</dbReference>
<dbReference type="InterPro" id="IPR009057">
    <property type="entry name" value="Homeodomain-like_sf"/>
</dbReference>
<dbReference type="InterPro" id="IPR020479">
    <property type="entry name" value="HD_metazoa"/>
</dbReference>
<organism evidence="9">
    <name type="scientific">Heliothis virescens</name>
    <name type="common">Tobacco budworm moth</name>
    <dbReference type="NCBI Taxonomy" id="7102"/>
    <lineage>
        <taxon>Eukaryota</taxon>
        <taxon>Metazoa</taxon>
        <taxon>Ecdysozoa</taxon>
        <taxon>Arthropoda</taxon>
        <taxon>Hexapoda</taxon>
        <taxon>Insecta</taxon>
        <taxon>Pterygota</taxon>
        <taxon>Neoptera</taxon>
        <taxon>Endopterygota</taxon>
        <taxon>Lepidoptera</taxon>
        <taxon>Glossata</taxon>
        <taxon>Ditrysia</taxon>
        <taxon>Noctuoidea</taxon>
        <taxon>Noctuidae</taxon>
        <taxon>Heliothinae</taxon>
        <taxon>Heliothis</taxon>
    </lineage>
</organism>
<dbReference type="Gene3D" id="1.10.10.60">
    <property type="entry name" value="Homeodomain-like"/>
    <property type="match status" value="1"/>
</dbReference>
<keyword evidence="3 5" id="KW-0371">Homeobox</keyword>
<evidence type="ECO:0000256" key="7">
    <source>
        <dbReference type="SAM" id="MobiDB-lite"/>
    </source>
</evidence>